<dbReference type="InterPro" id="IPR036380">
    <property type="entry name" value="Isochorismatase-like_sf"/>
</dbReference>
<evidence type="ECO:0000256" key="6">
    <source>
        <dbReference type="ARBA" id="ARBA00039017"/>
    </source>
</evidence>
<evidence type="ECO:0000256" key="2">
    <source>
        <dbReference type="ARBA" id="ARBA00022642"/>
    </source>
</evidence>
<sequence length="218" mass="23550">MTAIRLDAATDILGIVDVQPTFMPGGELPVAGGEAVVPVINRLLDGPFAHAFATQDWHPPGHSSFASSHPGRAPFESVEMPYGPQTLWPDHAIQGSATAALHPALAPARIELVIRKGFRPEVDSYSAFFENDRRTTTGLHGWLRERGMRRLFLAGLATDYCVAFSAEDAARLGYQVFVIEEACRGIGLPAEGGDTTIDAARRRLEGMGVRFVSMSAFT</sequence>
<proteinExistence type="inferred from homology"/>
<dbReference type="PANTHER" id="PTHR11080:SF2">
    <property type="entry name" value="LD05707P"/>
    <property type="match status" value="1"/>
</dbReference>
<organism evidence="9 10">
    <name type="scientific">Roseicella frigidaeris</name>
    <dbReference type="NCBI Taxonomy" id="2230885"/>
    <lineage>
        <taxon>Bacteria</taxon>
        <taxon>Pseudomonadati</taxon>
        <taxon>Pseudomonadota</taxon>
        <taxon>Alphaproteobacteria</taxon>
        <taxon>Acetobacterales</taxon>
        <taxon>Roseomonadaceae</taxon>
        <taxon>Roseicella</taxon>
    </lineage>
</organism>
<accession>A0A327MCC4</accession>
<protein>
    <recommendedName>
        <fullName evidence="6">nicotinamidase</fullName>
        <ecNumber evidence="6">3.5.1.19</ecNumber>
    </recommendedName>
    <alternativeName>
        <fullName evidence="7">Nicotinamide deamidase</fullName>
    </alternativeName>
</protein>
<keyword evidence="10" id="KW-1185">Reference proteome</keyword>
<dbReference type="Pfam" id="PF00857">
    <property type="entry name" value="Isochorismatase"/>
    <property type="match status" value="1"/>
</dbReference>
<dbReference type="InterPro" id="IPR000868">
    <property type="entry name" value="Isochorismatase-like_dom"/>
</dbReference>
<dbReference type="PANTHER" id="PTHR11080">
    <property type="entry name" value="PYRAZINAMIDASE/NICOTINAMIDASE"/>
    <property type="match status" value="1"/>
</dbReference>
<dbReference type="CDD" id="cd01011">
    <property type="entry name" value="nicotinamidase"/>
    <property type="match status" value="1"/>
</dbReference>
<dbReference type="GO" id="GO:0019363">
    <property type="term" value="P:pyridine nucleotide biosynthetic process"/>
    <property type="evidence" value="ECO:0007669"/>
    <property type="project" value="UniProtKB-KW"/>
</dbReference>
<dbReference type="EMBL" id="QLIX01000013">
    <property type="protein sequence ID" value="RAI57838.1"/>
    <property type="molecule type" value="Genomic_DNA"/>
</dbReference>
<dbReference type="InterPro" id="IPR052347">
    <property type="entry name" value="Isochorismatase_Nicotinamidase"/>
</dbReference>
<keyword evidence="3" id="KW-0479">Metal-binding</keyword>
<comment type="pathway">
    <text evidence="5">Cofactor biosynthesis; nicotinate biosynthesis; nicotinate from nicotinamide: step 1/1.</text>
</comment>
<dbReference type="Gene3D" id="3.40.50.850">
    <property type="entry name" value="Isochorismatase-like"/>
    <property type="match status" value="1"/>
</dbReference>
<dbReference type="SUPFAM" id="SSF52499">
    <property type="entry name" value="Isochorismatase-like hydrolases"/>
    <property type="match status" value="1"/>
</dbReference>
<dbReference type="AlphaFoldDB" id="A0A327MCC4"/>
<dbReference type="Proteomes" id="UP000249065">
    <property type="component" value="Unassembled WGS sequence"/>
</dbReference>
<dbReference type="OrthoDB" id="9791276at2"/>
<evidence type="ECO:0000256" key="1">
    <source>
        <dbReference type="ARBA" id="ARBA00006336"/>
    </source>
</evidence>
<evidence type="ECO:0000256" key="5">
    <source>
        <dbReference type="ARBA" id="ARBA00037900"/>
    </source>
</evidence>
<evidence type="ECO:0000259" key="8">
    <source>
        <dbReference type="Pfam" id="PF00857"/>
    </source>
</evidence>
<name>A0A327MCC4_9PROT</name>
<evidence type="ECO:0000256" key="4">
    <source>
        <dbReference type="ARBA" id="ARBA00022801"/>
    </source>
</evidence>
<comment type="caution">
    <text evidence="9">The sequence shown here is derived from an EMBL/GenBank/DDBJ whole genome shotgun (WGS) entry which is preliminary data.</text>
</comment>
<evidence type="ECO:0000313" key="9">
    <source>
        <dbReference type="EMBL" id="RAI57838.1"/>
    </source>
</evidence>
<keyword evidence="2" id="KW-0662">Pyridine nucleotide biosynthesis</keyword>
<dbReference type="GO" id="GO:0046872">
    <property type="term" value="F:metal ion binding"/>
    <property type="evidence" value="ECO:0007669"/>
    <property type="project" value="UniProtKB-KW"/>
</dbReference>
<feature type="domain" description="Isochorismatase-like" evidence="8">
    <location>
        <begin position="15"/>
        <end position="186"/>
    </location>
</feature>
<dbReference type="EC" id="3.5.1.19" evidence="6"/>
<dbReference type="GO" id="GO:0008936">
    <property type="term" value="F:nicotinamidase activity"/>
    <property type="evidence" value="ECO:0007669"/>
    <property type="project" value="UniProtKB-EC"/>
</dbReference>
<evidence type="ECO:0000313" key="10">
    <source>
        <dbReference type="Proteomes" id="UP000249065"/>
    </source>
</evidence>
<comment type="similarity">
    <text evidence="1">Belongs to the isochorismatase family.</text>
</comment>
<dbReference type="NCBIfam" id="NF008623">
    <property type="entry name" value="PRK11609.1"/>
    <property type="match status" value="1"/>
</dbReference>
<reference evidence="10" key="1">
    <citation type="submission" date="2018-06" db="EMBL/GenBank/DDBJ databases">
        <authorList>
            <person name="Khan S.A."/>
        </authorList>
    </citation>
    <scope>NUCLEOTIDE SEQUENCE [LARGE SCALE GENOMIC DNA]</scope>
    <source>
        <strain evidence="10">DB-1506</strain>
    </source>
</reference>
<gene>
    <name evidence="9" type="ORF">DOO78_16455</name>
</gene>
<dbReference type="RefSeq" id="WP_111470955.1">
    <property type="nucleotide sequence ID" value="NZ_QLIX01000013.1"/>
</dbReference>
<evidence type="ECO:0000256" key="3">
    <source>
        <dbReference type="ARBA" id="ARBA00022723"/>
    </source>
</evidence>
<evidence type="ECO:0000256" key="7">
    <source>
        <dbReference type="ARBA" id="ARBA00043224"/>
    </source>
</evidence>
<keyword evidence="4" id="KW-0378">Hydrolase</keyword>